<evidence type="ECO:0000313" key="1">
    <source>
        <dbReference type="EMBL" id="JAG84925.1"/>
    </source>
</evidence>
<organism evidence="2">
    <name type="scientific">Fopius arisanus</name>
    <dbReference type="NCBI Taxonomy" id="64838"/>
    <lineage>
        <taxon>Eukaryota</taxon>
        <taxon>Metazoa</taxon>
        <taxon>Ecdysozoa</taxon>
        <taxon>Arthropoda</taxon>
        <taxon>Hexapoda</taxon>
        <taxon>Insecta</taxon>
        <taxon>Pterygota</taxon>
        <taxon>Neoptera</taxon>
        <taxon>Endopterygota</taxon>
        <taxon>Hymenoptera</taxon>
        <taxon>Apocrita</taxon>
        <taxon>Ichneumonoidea</taxon>
        <taxon>Braconidae</taxon>
        <taxon>Opiinae</taxon>
        <taxon>Fopius</taxon>
    </lineage>
</organism>
<dbReference type="EMBL" id="GBYB01015161">
    <property type="protein sequence ID" value="JAG84928.1"/>
    <property type="molecule type" value="Transcribed_RNA"/>
</dbReference>
<gene>
    <name evidence="2" type="primary">NOF_6</name>
    <name evidence="1" type="synonym">NOF_20</name>
    <name evidence="2" type="ORF">g.39228</name>
    <name evidence="1" type="ORF">g.39230</name>
</gene>
<feature type="non-terminal residue" evidence="2">
    <location>
        <position position="264"/>
    </location>
</feature>
<dbReference type="EMBL" id="GBYB01015158">
    <property type="protein sequence ID" value="JAG84925.1"/>
    <property type="molecule type" value="Transcribed_RNA"/>
</dbReference>
<sequence>MPPKARVPVADAVAILKKYIVHFKERDKFPIYSSIIWKEISRDLANKWTPHNVYVNVKNNRRKMLSIACEELGIVFPEEEQNFSMHKSTLEDSETQSADESFELDEKWAGLDEFKIYRTANEWTSIQGGEVTYKDGRTYNTLRKGVYTSVLADAIQRQTDLPCCFDFDNHKLARSSRAAHYLNVRGHCRRQKCLNPLYCYIDEEPCENEDFYMTVRTRNTLGIKHEDLRRQLRGPERKKAGEAAFYKGCGNFLKEQVKEKTKFG</sequence>
<name>A0A0C9S2M8_9HYME</name>
<dbReference type="AlphaFoldDB" id="A0A0C9S2M8"/>
<proteinExistence type="predicted"/>
<accession>A0A0C9S2M8</accession>
<evidence type="ECO:0000313" key="2">
    <source>
        <dbReference type="EMBL" id="JAG84928.1"/>
    </source>
</evidence>
<protein>
    <submittedName>
        <fullName evidence="1">NOF_20 protein</fullName>
    </submittedName>
    <submittedName>
        <fullName evidence="2">NOF_6 protein</fullName>
    </submittedName>
</protein>
<reference evidence="2" key="1">
    <citation type="submission" date="2015-01" db="EMBL/GenBank/DDBJ databases">
        <title>Transcriptome Assembly of Fopius arisanus.</title>
        <authorList>
            <person name="Geib S."/>
        </authorList>
    </citation>
    <scope>NUCLEOTIDE SEQUENCE</scope>
</reference>